<reference evidence="2 3" key="1">
    <citation type="submission" date="2013-01" db="EMBL/GenBank/DDBJ databases">
        <title>The Genome Sequence of Clostridium bolteae 90B8.</title>
        <authorList>
            <consortium name="The Broad Institute Genome Sequencing Platform"/>
            <person name="Earl A."/>
            <person name="Ward D."/>
            <person name="Feldgarden M."/>
            <person name="Gevers D."/>
            <person name="Courvalin P."/>
            <person name="Lambert T."/>
            <person name="Walker B."/>
            <person name="Young S.K."/>
            <person name="Zeng Q."/>
            <person name="Gargeya S."/>
            <person name="Fitzgerald M."/>
            <person name="Haas B."/>
            <person name="Abouelleil A."/>
            <person name="Alvarado L."/>
            <person name="Arachchi H.M."/>
            <person name="Berlin A.M."/>
            <person name="Chapman S.B."/>
            <person name="Dewar J."/>
            <person name="Goldberg J."/>
            <person name="Griggs A."/>
            <person name="Gujja S."/>
            <person name="Hansen M."/>
            <person name="Howarth C."/>
            <person name="Imamovic A."/>
            <person name="Larimer J."/>
            <person name="McCowan C."/>
            <person name="Murphy C."/>
            <person name="Neiman D."/>
            <person name="Pearson M."/>
            <person name="Priest M."/>
            <person name="Roberts A."/>
            <person name="Saif S."/>
            <person name="Shea T."/>
            <person name="Sisk P."/>
            <person name="Sykes S."/>
            <person name="Wortman J."/>
            <person name="Nusbaum C."/>
            <person name="Birren B."/>
        </authorList>
    </citation>
    <scope>NUCLEOTIDE SEQUENCE [LARGE SCALE GENOMIC DNA]</scope>
    <source>
        <strain evidence="2 3">90B8</strain>
    </source>
</reference>
<dbReference type="AlphaFoldDB" id="R0A494"/>
<evidence type="ECO:0000313" key="3">
    <source>
        <dbReference type="Proteomes" id="UP000013041"/>
    </source>
</evidence>
<gene>
    <name evidence="2" type="ORF">HMPREF1097_05732</name>
</gene>
<dbReference type="HOGENOM" id="CLU_1701596_0_0_9"/>
<organism evidence="2 3">
    <name type="scientific">Enterocloster bolteae 90B8</name>
    <dbReference type="NCBI Taxonomy" id="997897"/>
    <lineage>
        <taxon>Bacteria</taxon>
        <taxon>Bacillati</taxon>
        <taxon>Bacillota</taxon>
        <taxon>Clostridia</taxon>
        <taxon>Lachnospirales</taxon>
        <taxon>Lachnospiraceae</taxon>
        <taxon>Enterocloster</taxon>
    </lineage>
</organism>
<evidence type="ECO:0000313" key="2">
    <source>
        <dbReference type="EMBL" id="ENZ31278.1"/>
    </source>
</evidence>
<comment type="caution">
    <text evidence="2">The sequence shown here is derived from an EMBL/GenBank/DDBJ whole genome shotgun (WGS) entry which is preliminary data.</text>
</comment>
<protein>
    <submittedName>
        <fullName evidence="2">Uncharacterized protein</fullName>
    </submittedName>
</protein>
<evidence type="ECO:0000256" key="1">
    <source>
        <dbReference type="SAM" id="Phobius"/>
    </source>
</evidence>
<keyword evidence="1" id="KW-0812">Transmembrane</keyword>
<proteinExistence type="predicted"/>
<dbReference type="Proteomes" id="UP000013041">
    <property type="component" value="Unassembled WGS sequence"/>
</dbReference>
<dbReference type="PATRIC" id="fig|997897.5.peg.6003"/>
<dbReference type="EMBL" id="AGYG01000038">
    <property type="protein sequence ID" value="ENZ31278.1"/>
    <property type="molecule type" value="Genomic_DNA"/>
</dbReference>
<keyword evidence="1" id="KW-1133">Transmembrane helix</keyword>
<sequence>MDGIIAYLYIETLLLSIFTIWFLCRVKKRWIRWEKIVPDMREFVKRNEKRINMILKGIVASFLILSFVDVVIPAVQDFPIVMSENYLEVEGTVTEWNYSDEEKSEIRVIGIMDNKTNKEIFVTVYSKGIHKGEYLKVKYLPHSKYGEIEENE</sequence>
<name>R0A494_9FIRM</name>
<dbReference type="RefSeq" id="WP_002570948.1">
    <property type="nucleotide sequence ID" value="NZ_KB851143.1"/>
</dbReference>
<feature type="transmembrane region" description="Helical" evidence="1">
    <location>
        <begin position="53"/>
        <end position="75"/>
    </location>
</feature>
<accession>R0A494</accession>
<feature type="transmembrane region" description="Helical" evidence="1">
    <location>
        <begin position="6"/>
        <end position="24"/>
    </location>
</feature>
<keyword evidence="1" id="KW-0472">Membrane</keyword>